<gene>
    <name evidence="2" type="ORF">AMORRO_LOCUS16750</name>
</gene>
<dbReference type="Proteomes" id="UP000789342">
    <property type="component" value="Unassembled WGS sequence"/>
</dbReference>
<reference evidence="2" key="1">
    <citation type="submission" date="2021-06" db="EMBL/GenBank/DDBJ databases">
        <authorList>
            <person name="Kallberg Y."/>
            <person name="Tangrot J."/>
            <person name="Rosling A."/>
        </authorList>
    </citation>
    <scope>NUCLEOTIDE SEQUENCE</scope>
    <source>
        <strain evidence="2">CL551</strain>
    </source>
</reference>
<dbReference type="GO" id="GO:0003677">
    <property type="term" value="F:DNA binding"/>
    <property type="evidence" value="ECO:0007669"/>
    <property type="project" value="TreeGrafter"/>
</dbReference>
<feature type="domain" description="DDE-1" evidence="1">
    <location>
        <begin position="3"/>
        <end position="122"/>
    </location>
</feature>
<protein>
    <submittedName>
        <fullName evidence="2">3245_t:CDS:1</fullName>
    </submittedName>
</protein>
<feature type="non-terminal residue" evidence="2">
    <location>
        <position position="175"/>
    </location>
</feature>
<dbReference type="AlphaFoldDB" id="A0A9N9NYU6"/>
<feature type="non-terminal residue" evidence="2">
    <location>
        <position position="1"/>
    </location>
</feature>
<dbReference type="PANTHER" id="PTHR19303">
    <property type="entry name" value="TRANSPOSON"/>
    <property type="match status" value="1"/>
</dbReference>
<sequence length="175" mass="20241">VSIWTKILKDWDKQLSRLDKNILLIVDGAPVHCLEENIELKYIRIEFLLPNAITHIQPCDQGIIHSFKCFYKKGFISNRIDAYDSIYNKPNENLPAFTILDAIYLVANAWKSVTHETIANCWKRTGILPISNNNNELPIQFQDIEHEQVDELNKMIAKLPIDNPLSANEFLHLDD</sequence>
<dbReference type="Pfam" id="PF03184">
    <property type="entry name" value="DDE_1"/>
    <property type="match status" value="1"/>
</dbReference>
<dbReference type="EMBL" id="CAJVPV010047964">
    <property type="protein sequence ID" value="CAG8773555.1"/>
    <property type="molecule type" value="Genomic_DNA"/>
</dbReference>
<evidence type="ECO:0000313" key="3">
    <source>
        <dbReference type="Proteomes" id="UP000789342"/>
    </source>
</evidence>
<name>A0A9N9NYU6_9GLOM</name>
<evidence type="ECO:0000259" key="1">
    <source>
        <dbReference type="Pfam" id="PF03184"/>
    </source>
</evidence>
<proteinExistence type="predicted"/>
<accession>A0A9N9NYU6</accession>
<organism evidence="2 3">
    <name type="scientific">Acaulospora morrowiae</name>
    <dbReference type="NCBI Taxonomy" id="94023"/>
    <lineage>
        <taxon>Eukaryota</taxon>
        <taxon>Fungi</taxon>
        <taxon>Fungi incertae sedis</taxon>
        <taxon>Mucoromycota</taxon>
        <taxon>Glomeromycotina</taxon>
        <taxon>Glomeromycetes</taxon>
        <taxon>Diversisporales</taxon>
        <taxon>Acaulosporaceae</taxon>
        <taxon>Acaulospora</taxon>
    </lineage>
</organism>
<dbReference type="GO" id="GO:0005634">
    <property type="term" value="C:nucleus"/>
    <property type="evidence" value="ECO:0007669"/>
    <property type="project" value="TreeGrafter"/>
</dbReference>
<dbReference type="InterPro" id="IPR050863">
    <property type="entry name" value="CenT-Element_Derived"/>
</dbReference>
<keyword evidence="3" id="KW-1185">Reference proteome</keyword>
<dbReference type="PANTHER" id="PTHR19303:SF73">
    <property type="entry name" value="PROTEIN PDC2"/>
    <property type="match status" value="1"/>
</dbReference>
<evidence type="ECO:0000313" key="2">
    <source>
        <dbReference type="EMBL" id="CAG8773555.1"/>
    </source>
</evidence>
<dbReference type="InterPro" id="IPR004875">
    <property type="entry name" value="DDE_SF_endonuclease_dom"/>
</dbReference>
<dbReference type="OrthoDB" id="2444286at2759"/>
<comment type="caution">
    <text evidence="2">The sequence shown here is derived from an EMBL/GenBank/DDBJ whole genome shotgun (WGS) entry which is preliminary data.</text>
</comment>